<keyword evidence="1" id="KW-1133">Transmembrane helix</keyword>
<dbReference type="SUPFAM" id="SSF48726">
    <property type="entry name" value="Immunoglobulin"/>
    <property type="match status" value="1"/>
</dbReference>
<dbReference type="Pfam" id="PF07686">
    <property type="entry name" value="V-set"/>
    <property type="match status" value="1"/>
</dbReference>
<dbReference type="InterPro" id="IPR036179">
    <property type="entry name" value="Ig-like_dom_sf"/>
</dbReference>
<organism evidence="3 4">
    <name type="scientific">Gambusia affinis</name>
    <name type="common">Western mosquitofish</name>
    <name type="synonym">Heterandria affinis</name>
    <dbReference type="NCBI Taxonomy" id="33528"/>
    <lineage>
        <taxon>Eukaryota</taxon>
        <taxon>Metazoa</taxon>
        <taxon>Chordata</taxon>
        <taxon>Craniata</taxon>
        <taxon>Vertebrata</taxon>
        <taxon>Euteleostomi</taxon>
        <taxon>Actinopterygii</taxon>
        <taxon>Neopterygii</taxon>
        <taxon>Teleostei</taxon>
        <taxon>Neoteleostei</taxon>
        <taxon>Acanthomorphata</taxon>
        <taxon>Ovalentaria</taxon>
        <taxon>Atherinomorphae</taxon>
        <taxon>Cyprinodontiformes</taxon>
        <taxon>Poeciliidae</taxon>
        <taxon>Poeciliinae</taxon>
        <taxon>Gambusia</taxon>
    </lineage>
</organism>
<feature type="domain" description="Ig-like" evidence="2">
    <location>
        <begin position="1"/>
        <end position="106"/>
    </location>
</feature>
<dbReference type="Proteomes" id="UP000250572">
    <property type="component" value="Unassembled WGS sequence"/>
</dbReference>
<sequence length="290" mass="32367">AAEGKTSSFFTVQAGDKITLSCENIRKDQKNCDRTTWTYRNFMQEGTIFENGQINKDATTDSSRLSLTADCSLVIKKITLQDAGLYTCKQNQLANQDSQESLVDVSVIKVSEPEFNDDVSLHCSLQEHKYCTHTVEWVYDQKMPSGVKVLLYSCRATVTFTTSLLSQKSNIYELLKCKVTAKTGEVQLFGFRPQSLDEEDGEKDATTTAKTTTTTATLLATRKPTIAIATAVDLPSFSRKWTRIEGNATDNRKYSKQQDFIYSLRCIIVSVGLAALLMLVVAVNKWAKTK</sequence>
<keyword evidence="1" id="KW-0472">Membrane</keyword>
<name>A0A315VWK6_GAMAF</name>
<reference evidence="3 4" key="1">
    <citation type="journal article" date="2018" name="G3 (Bethesda)">
        <title>A High-Quality Reference Genome for the Invasive Mosquitofish Gambusia affinis Using a Chicago Library.</title>
        <authorList>
            <person name="Hoffberg S.L."/>
            <person name="Troendle N.J."/>
            <person name="Glenn T.C."/>
            <person name="Mahmud O."/>
            <person name="Louha S."/>
            <person name="Chalopin D."/>
            <person name="Bennetzen J.L."/>
            <person name="Mauricio R."/>
        </authorList>
    </citation>
    <scope>NUCLEOTIDE SEQUENCE [LARGE SCALE GENOMIC DNA]</scope>
    <source>
        <strain evidence="3">NE01/NJP1002.9</strain>
        <tissue evidence="3">Muscle</tissue>
    </source>
</reference>
<dbReference type="GO" id="GO:0042289">
    <property type="term" value="F:MHC class II protein binding"/>
    <property type="evidence" value="ECO:0007669"/>
    <property type="project" value="TreeGrafter"/>
</dbReference>
<dbReference type="InterPro" id="IPR007110">
    <property type="entry name" value="Ig-like_dom"/>
</dbReference>
<keyword evidence="1" id="KW-0812">Transmembrane</keyword>
<dbReference type="InterPro" id="IPR003599">
    <property type="entry name" value="Ig_sub"/>
</dbReference>
<feature type="non-terminal residue" evidence="3">
    <location>
        <position position="1"/>
    </location>
</feature>
<dbReference type="GO" id="GO:0042110">
    <property type="term" value="P:T cell activation"/>
    <property type="evidence" value="ECO:0007669"/>
    <property type="project" value="TreeGrafter"/>
</dbReference>
<dbReference type="InterPro" id="IPR013783">
    <property type="entry name" value="Ig-like_fold"/>
</dbReference>
<dbReference type="SMART" id="SM00409">
    <property type="entry name" value="IG"/>
    <property type="match status" value="1"/>
</dbReference>
<dbReference type="GO" id="GO:0009897">
    <property type="term" value="C:external side of plasma membrane"/>
    <property type="evidence" value="ECO:0007669"/>
    <property type="project" value="TreeGrafter"/>
</dbReference>
<dbReference type="GO" id="GO:1990782">
    <property type="term" value="F:protein tyrosine kinase binding"/>
    <property type="evidence" value="ECO:0007669"/>
    <property type="project" value="TreeGrafter"/>
</dbReference>
<evidence type="ECO:0000256" key="1">
    <source>
        <dbReference type="SAM" id="Phobius"/>
    </source>
</evidence>
<keyword evidence="4" id="KW-1185">Reference proteome</keyword>
<proteinExistence type="predicted"/>
<dbReference type="EMBL" id="NHOQ01001000">
    <property type="protein sequence ID" value="PWA27700.1"/>
    <property type="molecule type" value="Genomic_DNA"/>
</dbReference>
<gene>
    <name evidence="3" type="ORF">CCH79_00000631</name>
</gene>
<dbReference type="Gene3D" id="2.60.40.10">
    <property type="entry name" value="Immunoglobulins"/>
    <property type="match status" value="1"/>
</dbReference>
<evidence type="ECO:0000313" key="3">
    <source>
        <dbReference type="EMBL" id="PWA27700.1"/>
    </source>
</evidence>
<evidence type="ECO:0000259" key="2">
    <source>
        <dbReference type="PROSITE" id="PS50835"/>
    </source>
</evidence>
<comment type="caution">
    <text evidence="3">The sequence shown here is derived from an EMBL/GenBank/DDBJ whole genome shotgun (WGS) entry which is preliminary data.</text>
</comment>
<dbReference type="GO" id="GO:0035723">
    <property type="term" value="P:interleukin-15-mediated signaling pathway"/>
    <property type="evidence" value="ECO:0007669"/>
    <property type="project" value="TreeGrafter"/>
</dbReference>
<dbReference type="PROSITE" id="PS50835">
    <property type="entry name" value="IG_LIKE"/>
    <property type="match status" value="1"/>
</dbReference>
<dbReference type="GO" id="GO:0070374">
    <property type="term" value="P:positive regulation of ERK1 and ERK2 cascade"/>
    <property type="evidence" value="ECO:0007669"/>
    <property type="project" value="TreeGrafter"/>
</dbReference>
<dbReference type="PANTHER" id="PTHR11422:SF5">
    <property type="entry name" value="DIVERSE IMMUNOGLOBULIN DOMAIN-CONTAINING PROTEIN 1.1 ISOFORM X1-RELATED"/>
    <property type="match status" value="1"/>
</dbReference>
<feature type="non-terminal residue" evidence="3">
    <location>
        <position position="290"/>
    </location>
</feature>
<dbReference type="InterPro" id="IPR013106">
    <property type="entry name" value="Ig_V-set"/>
</dbReference>
<dbReference type="PANTHER" id="PTHR11422">
    <property type="entry name" value="T-CELL SURFACE GLYCOPROTEIN CD4"/>
    <property type="match status" value="1"/>
</dbReference>
<protein>
    <recommendedName>
        <fullName evidence="2">Ig-like domain-containing protein</fullName>
    </recommendedName>
</protein>
<dbReference type="AlphaFoldDB" id="A0A315VWK6"/>
<feature type="transmembrane region" description="Helical" evidence="1">
    <location>
        <begin position="260"/>
        <end position="283"/>
    </location>
</feature>
<accession>A0A315VWK6</accession>
<evidence type="ECO:0000313" key="4">
    <source>
        <dbReference type="Proteomes" id="UP000250572"/>
    </source>
</evidence>
<dbReference type="GO" id="GO:0045121">
    <property type="term" value="C:membrane raft"/>
    <property type="evidence" value="ECO:0007669"/>
    <property type="project" value="TreeGrafter"/>
</dbReference>